<dbReference type="Gene3D" id="2.60.40.10">
    <property type="entry name" value="Immunoglobulins"/>
    <property type="match status" value="2"/>
</dbReference>
<protein>
    <recommendedName>
        <fullName evidence="9">Ig-like domain-containing protein</fullName>
    </recommendedName>
</protein>
<proteinExistence type="predicted"/>
<evidence type="ECO:0000256" key="7">
    <source>
        <dbReference type="ARBA" id="ARBA00023319"/>
    </source>
</evidence>
<feature type="domain" description="Ig-like" evidence="9">
    <location>
        <begin position="19"/>
        <end position="128"/>
    </location>
</feature>
<evidence type="ECO:0000256" key="1">
    <source>
        <dbReference type="ARBA" id="ARBA00004370"/>
    </source>
</evidence>
<feature type="signal peptide" evidence="8">
    <location>
        <begin position="1"/>
        <end position="17"/>
    </location>
</feature>
<evidence type="ECO:0000256" key="5">
    <source>
        <dbReference type="ARBA" id="ARBA00023157"/>
    </source>
</evidence>
<reference evidence="10" key="2">
    <citation type="submission" date="2025-09" db="UniProtKB">
        <authorList>
            <consortium name="Ensembl"/>
        </authorList>
    </citation>
    <scope>IDENTIFICATION</scope>
</reference>
<dbReference type="Proteomes" id="UP000261520">
    <property type="component" value="Unplaced"/>
</dbReference>
<dbReference type="PANTHER" id="PTHR19256">
    <property type="entry name" value="T-CELL RECEPTOR GAMMA CHAIN"/>
    <property type="match status" value="1"/>
</dbReference>
<keyword evidence="8" id="KW-0732">Signal</keyword>
<dbReference type="Pfam" id="PF07686">
    <property type="entry name" value="V-set"/>
    <property type="match status" value="1"/>
</dbReference>
<dbReference type="InterPro" id="IPR036179">
    <property type="entry name" value="Ig-like_dom_sf"/>
</dbReference>
<evidence type="ECO:0000256" key="6">
    <source>
        <dbReference type="ARBA" id="ARBA00023170"/>
    </source>
</evidence>
<keyword evidence="3" id="KW-1133">Transmembrane helix</keyword>
<dbReference type="SMART" id="SM00407">
    <property type="entry name" value="IGc1"/>
    <property type="match status" value="1"/>
</dbReference>
<evidence type="ECO:0000259" key="9">
    <source>
        <dbReference type="PROSITE" id="PS50835"/>
    </source>
</evidence>
<keyword evidence="6" id="KW-0675">Receptor</keyword>
<dbReference type="GO" id="GO:0016020">
    <property type="term" value="C:membrane"/>
    <property type="evidence" value="ECO:0007669"/>
    <property type="project" value="UniProtKB-SubCell"/>
</dbReference>
<dbReference type="FunFam" id="2.60.40.10:FF:000283">
    <property type="entry name" value="Immunoglobulin kappa constant"/>
    <property type="match status" value="1"/>
</dbReference>
<dbReference type="PANTHER" id="PTHR19256:SF65">
    <property type="entry name" value="T CELL RECEPTOR GAMMA CONSTANT 1-RELATED"/>
    <property type="match status" value="1"/>
</dbReference>
<feature type="domain" description="Ig-like" evidence="9">
    <location>
        <begin position="144"/>
        <end position="237"/>
    </location>
</feature>
<dbReference type="Ensembl" id="ENSPMGT00000022793.1">
    <property type="protein sequence ID" value="ENSPMGP00000021395.1"/>
    <property type="gene ID" value="ENSPMGG00000017326.1"/>
</dbReference>
<evidence type="ECO:0000256" key="4">
    <source>
        <dbReference type="ARBA" id="ARBA00023136"/>
    </source>
</evidence>
<dbReference type="PROSITE" id="PS50835">
    <property type="entry name" value="IG_LIKE"/>
    <property type="match status" value="2"/>
</dbReference>
<dbReference type="InterPro" id="IPR013783">
    <property type="entry name" value="Ig-like_fold"/>
</dbReference>
<name>A0A3B4AXD5_9GOBI</name>
<dbReference type="InterPro" id="IPR013106">
    <property type="entry name" value="Ig_V-set"/>
</dbReference>
<evidence type="ECO:0000256" key="8">
    <source>
        <dbReference type="SAM" id="SignalP"/>
    </source>
</evidence>
<keyword evidence="2" id="KW-0812">Transmembrane</keyword>
<dbReference type="STRING" id="409849.ENSPMGP00000021395"/>
<keyword evidence="5" id="KW-1015">Disulfide bond</keyword>
<keyword evidence="7" id="KW-0393">Immunoglobulin domain</keyword>
<keyword evidence="11" id="KW-1185">Reference proteome</keyword>
<reference evidence="10" key="1">
    <citation type="submission" date="2025-08" db="UniProtKB">
        <authorList>
            <consortium name="Ensembl"/>
        </authorList>
    </citation>
    <scope>IDENTIFICATION</scope>
</reference>
<accession>A0A3B4AXD5</accession>
<dbReference type="InterPro" id="IPR003599">
    <property type="entry name" value="Ig_sub"/>
</dbReference>
<dbReference type="SMART" id="SM00406">
    <property type="entry name" value="IGv"/>
    <property type="match status" value="1"/>
</dbReference>
<dbReference type="SMART" id="SM00409">
    <property type="entry name" value="IG"/>
    <property type="match status" value="2"/>
</dbReference>
<dbReference type="InterPro" id="IPR007110">
    <property type="entry name" value="Ig-like_dom"/>
</dbReference>
<evidence type="ECO:0000313" key="11">
    <source>
        <dbReference type="Proteomes" id="UP000261520"/>
    </source>
</evidence>
<feature type="chain" id="PRO_5017223111" description="Ig-like domain-containing protein" evidence="8">
    <location>
        <begin position="18"/>
        <end position="244"/>
    </location>
</feature>
<evidence type="ECO:0000256" key="2">
    <source>
        <dbReference type="ARBA" id="ARBA00022692"/>
    </source>
</evidence>
<comment type="subcellular location">
    <subcellularLocation>
        <location evidence="1">Membrane</location>
    </subcellularLocation>
</comment>
<dbReference type="InterPro" id="IPR003597">
    <property type="entry name" value="Ig_C1-set"/>
</dbReference>
<dbReference type="AlphaFoldDB" id="A0A3B4AXD5"/>
<dbReference type="SUPFAM" id="SSF48726">
    <property type="entry name" value="Immunoglobulin"/>
    <property type="match status" value="2"/>
</dbReference>
<organism evidence="10 11">
    <name type="scientific">Periophthalmus magnuspinnatus</name>
    <dbReference type="NCBI Taxonomy" id="409849"/>
    <lineage>
        <taxon>Eukaryota</taxon>
        <taxon>Metazoa</taxon>
        <taxon>Chordata</taxon>
        <taxon>Craniata</taxon>
        <taxon>Vertebrata</taxon>
        <taxon>Euteleostomi</taxon>
        <taxon>Actinopterygii</taxon>
        <taxon>Neopterygii</taxon>
        <taxon>Teleostei</taxon>
        <taxon>Neoteleostei</taxon>
        <taxon>Acanthomorphata</taxon>
        <taxon>Gobiaria</taxon>
        <taxon>Gobiiformes</taxon>
        <taxon>Gobioidei</taxon>
        <taxon>Gobiidae</taxon>
        <taxon>Oxudercinae</taxon>
        <taxon>Periophthalmus</taxon>
    </lineage>
</organism>
<evidence type="ECO:0000256" key="3">
    <source>
        <dbReference type="ARBA" id="ARBA00022989"/>
    </source>
</evidence>
<dbReference type="InterPro" id="IPR051117">
    <property type="entry name" value="TRG_var/const_region"/>
</dbReference>
<dbReference type="CDD" id="cd00099">
    <property type="entry name" value="IgV"/>
    <property type="match status" value="1"/>
</dbReference>
<evidence type="ECO:0000313" key="10">
    <source>
        <dbReference type="Ensembl" id="ENSPMGP00000021395.1"/>
    </source>
</evidence>
<keyword evidence="4" id="KW-0472">Membrane</keyword>
<dbReference type="Pfam" id="PF07654">
    <property type="entry name" value="C1-set"/>
    <property type="match status" value="1"/>
</dbReference>
<sequence>MLWNLLTLTAALTCVSAVTTVTQRPDVLTVRRGETASMDCNLGTVTLSPARWYKQIPGAAPQHVLSFYHSWSDVKYGPGFSAPKFTSNHQSETDYRLIINNVDGVDSAVYYCNTWDGSVNNFVSHTVVFGQGTKLIVTDLVPAPVLTVFPPSLTQLQSSRASLLCVSRQRGPFAQVAWLVDGTPVNSGVWSSSAVQQPDQSFYMSSSLSINSCDWGTHKVYTCRVSVGNHSSETQISKTQCGTV</sequence>